<feature type="active site" description="O-(5'-phospho-DNA)-tyrosine intermediate" evidence="14">
    <location>
        <position position="1017"/>
    </location>
</feature>
<dbReference type="Gene3D" id="3.40.50.300">
    <property type="entry name" value="P-loop containing nucleotide triphosphate hydrolases"/>
    <property type="match status" value="3"/>
</dbReference>
<dbReference type="PRINTS" id="PR00417">
    <property type="entry name" value="PRTPISMRASEI"/>
</dbReference>
<evidence type="ECO:0000256" key="5">
    <source>
        <dbReference type="ARBA" id="ARBA00022741"/>
    </source>
</evidence>
<dbReference type="EMBL" id="DSDY01000101">
    <property type="protein sequence ID" value="HDS10615.1"/>
    <property type="molecule type" value="Genomic_DNA"/>
</dbReference>
<dbReference type="PROSITE" id="PS51192">
    <property type="entry name" value="HELICASE_ATP_BIND_1"/>
    <property type="match status" value="1"/>
</dbReference>
<dbReference type="NCBIfam" id="TIGR01054">
    <property type="entry name" value="rgy"/>
    <property type="match status" value="1"/>
</dbReference>
<organism evidence="21">
    <name type="scientific">Fervidicoccus fontis</name>
    <dbReference type="NCBI Taxonomy" id="683846"/>
    <lineage>
        <taxon>Archaea</taxon>
        <taxon>Thermoproteota</taxon>
        <taxon>Thermoprotei</taxon>
        <taxon>Fervidicoccales</taxon>
        <taxon>Fervidicoccaceae</taxon>
        <taxon>Fervidicoccus</taxon>
    </lineage>
</organism>
<evidence type="ECO:0000256" key="3">
    <source>
        <dbReference type="ARBA" id="ARBA00022490"/>
    </source>
</evidence>
<comment type="function">
    <text evidence="15">Modifies the topological state of DNA by introducing positive supercoils in an ATP-dependent process, increasing the linking number in steps of +1. Binds to single-stranded DNA, transiently cleaves and then rejoins the ends, introducing a positive supercoil in the process. The scissile phosphodiester is attacked by the catalytic tyrosine of the enzyme, resulting in the formation of a DNA-(5'-phosphotyrosyl)-enzyme intermediate. Involved in rewinding DNA strands in regions of the chromosome that have opened up to allow replication, transcription, DNA repair and/or for DNA protection.</text>
</comment>
<dbReference type="GO" id="GO:0016787">
    <property type="term" value="F:hydrolase activity"/>
    <property type="evidence" value="ECO:0007669"/>
    <property type="project" value="UniProtKB-KW"/>
</dbReference>
<dbReference type="InterPro" id="IPR011545">
    <property type="entry name" value="DEAD/DEAH_box_helicase_dom"/>
</dbReference>
<keyword evidence="8 14" id="KW-0067">ATP-binding</keyword>
<comment type="subcellular location">
    <subcellularLocation>
        <location evidence="1 14">Cytoplasm</location>
    </subcellularLocation>
</comment>
<dbReference type="SUPFAM" id="SSF52540">
    <property type="entry name" value="P-loop containing nucleoside triphosphate hydrolases"/>
    <property type="match status" value="2"/>
</dbReference>
<dbReference type="Pfam" id="PF01751">
    <property type="entry name" value="Toprim"/>
    <property type="match status" value="1"/>
</dbReference>
<evidence type="ECO:0000256" key="14">
    <source>
        <dbReference type="HAMAP-Rule" id="MF_01125"/>
    </source>
</evidence>
<dbReference type="PANTHER" id="PTHR43505:SF1">
    <property type="entry name" value="REVERSE GYRASE"/>
    <property type="match status" value="1"/>
</dbReference>
<evidence type="ECO:0000256" key="13">
    <source>
        <dbReference type="ARBA" id="ARBA00049360"/>
    </source>
</evidence>
<feature type="binding site" evidence="14">
    <location>
        <position position="93"/>
    </location>
    <ligand>
        <name>ATP</name>
        <dbReference type="ChEBI" id="CHEBI:30616"/>
    </ligand>
</feature>
<dbReference type="EC" id="5.6.2.-" evidence="14"/>
<proteinExistence type="inferred from homology"/>
<dbReference type="PANTHER" id="PTHR43505">
    <property type="entry name" value="REVERSE GYRASE"/>
    <property type="match status" value="1"/>
</dbReference>
<reference evidence="21" key="1">
    <citation type="journal article" date="2020" name="mSystems">
        <title>Genome- and Community-Level Interaction Insights into Carbon Utilization and Element Cycling Functions of Hydrothermarchaeota in Hydrothermal Sediment.</title>
        <authorList>
            <person name="Zhou Z."/>
            <person name="Liu Y."/>
            <person name="Xu W."/>
            <person name="Pan J."/>
            <person name="Luo Z.H."/>
            <person name="Li M."/>
        </authorList>
    </citation>
    <scope>NUCLEOTIDE SEQUENCE [LARGE SCALE GENOMIC DNA]</scope>
    <source>
        <strain evidence="21">SpSt-123</strain>
    </source>
</reference>
<comment type="similarity">
    <text evidence="12 14">In the N-terminal section; belongs to the DEAD box helicase family. DDVD subfamily.</text>
</comment>
<dbReference type="SMART" id="SM00436">
    <property type="entry name" value="TOP1Bc"/>
    <property type="match status" value="1"/>
</dbReference>
<keyword evidence="10 14" id="KW-0238">DNA-binding</keyword>
<dbReference type="GO" id="GO:0006265">
    <property type="term" value="P:DNA topological change"/>
    <property type="evidence" value="ECO:0007669"/>
    <property type="project" value="UniProtKB-UniRule"/>
</dbReference>
<dbReference type="InterPro" id="IPR005736">
    <property type="entry name" value="Reverse_gyrase"/>
</dbReference>
<dbReference type="SUPFAM" id="SSF56712">
    <property type="entry name" value="Prokaryotic type I DNA topoisomerase"/>
    <property type="match status" value="1"/>
</dbReference>
<keyword evidence="9 14" id="KW-0799">Topoisomerase</keyword>
<dbReference type="CDD" id="cd17924">
    <property type="entry name" value="DDXDc_reverse_gyrase"/>
    <property type="match status" value="1"/>
</dbReference>
<dbReference type="SMART" id="SM00493">
    <property type="entry name" value="TOPRIM"/>
    <property type="match status" value="1"/>
</dbReference>
<dbReference type="InterPro" id="IPR003602">
    <property type="entry name" value="Topo_IA_DNA-bd_dom"/>
</dbReference>
<evidence type="ECO:0000259" key="17">
    <source>
        <dbReference type="PROSITE" id="PS50880"/>
    </source>
</evidence>
<feature type="domain" description="Toprim" evidence="17">
    <location>
        <begin position="662"/>
        <end position="836"/>
    </location>
</feature>
<dbReference type="Pfam" id="PF00270">
    <property type="entry name" value="DEAD"/>
    <property type="match status" value="1"/>
</dbReference>
<dbReference type="GO" id="GO:0003677">
    <property type="term" value="F:DNA binding"/>
    <property type="evidence" value="ECO:0007669"/>
    <property type="project" value="UniProtKB-UniRule"/>
</dbReference>
<dbReference type="Pfam" id="PF01131">
    <property type="entry name" value="Topoisom_bac"/>
    <property type="match status" value="1"/>
</dbReference>
<comment type="catalytic activity">
    <reaction evidence="13 14 15">
        <text>ATP + H2O = ADP + phosphate + H(+)</text>
        <dbReference type="Rhea" id="RHEA:13065"/>
        <dbReference type="ChEBI" id="CHEBI:15377"/>
        <dbReference type="ChEBI" id="CHEBI:15378"/>
        <dbReference type="ChEBI" id="CHEBI:30616"/>
        <dbReference type="ChEBI" id="CHEBI:43474"/>
        <dbReference type="ChEBI" id="CHEBI:456216"/>
    </reaction>
</comment>
<feature type="region of interest" description="Topoisomerase I" evidence="14">
    <location>
        <begin position="658"/>
        <end position="1292"/>
    </location>
</feature>
<dbReference type="Gene3D" id="1.10.290.10">
    <property type="entry name" value="Topoisomerase I, domain 4"/>
    <property type="match status" value="1"/>
</dbReference>
<dbReference type="InterPro" id="IPR006171">
    <property type="entry name" value="TOPRIM_dom"/>
</dbReference>
<sequence>MVGKLFKDHLVYLYSCPNCGSHITDGRLMRGYACHRCLPSEPAEELEIEELIKLLDERKSLLGLSKNKELLDELRRFEVFFEKAVGNKPWSAQKAWAIRVLKKKSFSIVAPTGVGKTVFGLVMSLYLLGKGKAYIILPTTPLVLQAERKLIDFCDKTGVRARILVFHSKMKPKNRKESLEKLEQGDFDILVTTSKFMLKKTDLISKNKFYFMFIDDVDSVLRSGKSIQAVLRLLGLSDDDVSKAQGLIKSMMTLQNEIDRKNRELSAPTNLRGIKKRKRAEELWSELNNLYAKLNRVQEQLNEIRNKINTIMVVSTATGKPRGPKIQLFREVLGFQPGSRPEFLRNIVDTYVLSDEDSLVKETIRIVKKLGTGGLVYVPVDKGVDYAIKVADMLRGNGIKAEAFYHKNQDALNKFIDGEVDVLVGVAIYYGVMVRGLDLPQRVRYAVFVGFPRFKFSARFEEPHPLNIYRILDILADNAPEPYAEKANAYLVTIRKFIKRASPGMLQMLASRLKSGAPPESDIERFFVQATEFIRSALRVKEVLESLKISKEVVLREEKGNIYIYIPDIMTYIQASGRTSRLYIGGLTKGLSVVIADDERLFRQAAYRLKLIFEGMEWRSFDELEKTGQLEGIMEEIDEDRRRVLKALRGEYVGEKLDLIKTYLMIVESPNKARTISRFFGRPSIRVLSEGLRAYEVSIGNIYLIIIASGGHIYDLATGGWETALNDKFLGAGEILHGVIVRNGNEFVPLYSAIKLCKICGLQIIDPTIVKCPRCGGTVFFDKSRVVDIIRDLALESDVVLIATDPDTEGEKIGWDIAALVRPYAKQVKRVEFHEVTRRAILEALSNWREMNKKQVEAQLVRRIEDRWIGFTLSPILWRDFWLNHYCKKEKASKKDECKQENRKLSAGRVQTPVLGWIISRYEESNKSKKKFYEIVLTNETLIDISEDEVPSKVLEELSEGDKVVIKEVAREKIEITPPPPYTTDTLIYDASRILKFSATYTMSLAQELFELGLITYHRTDSTRVSDTGIAVAREYLQNYNPDLFVPRTWSLEKEGAHEAIRPVRPIDANMLRKMIETGEIDVVRPLTKAHYMLYDLIFRRFIASQSREAIAVVQTVEIMLPGGATVKRQFYTNYEDPGFTVFYMPVPTRHELVPGEYIVERVSAKTRRTIYPYTQGEVVNEMKKRGIGRPSTYAVIVNKLLSRNYVVSMGKAGFLKPTELGEEVYHYLSTNFKDLVSEERTRELEKKMDAVSEGKTDYIEILKDLYEEISRIAKEKITVYPIQLGDEVTGM</sequence>
<protein>
    <recommendedName>
        <fullName evidence="14 15">Reverse gyrase</fullName>
        <ecNumber evidence="14">5.6.2.-</ecNumber>
    </recommendedName>
</protein>
<dbReference type="GO" id="GO:0008094">
    <property type="term" value="F:ATP-dependent activity, acting on DNA"/>
    <property type="evidence" value="ECO:0007669"/>
    <property type="project" value="UniProtKB-UniRule"/>
</dbReference>
<dbReference type="PROSITE" id="PS52036">
    <property type="entry name" value="ZF_RG_N"/>
    <property type="match status" value="1"/>
</dbReference>
<dbReference type="InterPro" id="IPR013497">
    <property type="entry name" value="Topo_IA_cen"/>
</dbReference>
<evidence type="ECO:0000256" key="11">
    <source>
        <dbReference type="ARBA" id="ARBA00023235"/>
    </source>
</evidence>
<evidence type="ECO:0000256" key="16">
    <source>
        <dbReference type="SAM" id="Coils"/>
    </source>
</evidence>
<comment type="cofactor">
    <cofactor evidence="14">
        <name>Zn(2+)</name>
        <dbReference type="ChEBI" id="CHEBI:29105"/>
    </cofactor>
    <text evidence="14">Binds 1 or 2 zinc ions per subunit.</text>
</comment>
<keyword evidence="16" id="KW-0175">Coiled coil</keyword>
<evidence type="ECO:0000256" key="2">
    <source>
        <dbReference type="ARBA" id="ARBA00011245"/>
    </source>
</evidence>
<dbReference type="Pfam" id="PF17915">
    <property type="entry name" value="zf_Rg"/>
    <property type="match status" value="1"/>
</dbReference>
<keyword evidence="14 21" id="KW-0378">Hydrolase</keyword>
<comment type="caution">
    <text evidence="21">The sequence shown here is derived from an EMBL/GenBank/DDBJ whole genome shotgun (WGS) entry which is preliminary data.</text>
</comment>
<keyword evidence="11 14" id="KW-0413">Isomerase</keyword>
<dbReference type="CDD" id="cd00186">
    <property type="entry name" value="TOP1Ac"/>
    <property type="match status" value="1"/>
</dbReference>
<comment type="miscellaneous">
    <text evidence="14">This enzyme is the only unique feature of hyperthermophilic bacteria/archaea known and seems to be essential for adaptation to life at high temperatures. It may play a role in stabilization of DNA at high temperatures.</text>
</comment>
<dbReference type="Gene3D" id="1.10.460.10">
    <property type="entry name" value="Topoisomerase I, domain 2"/>
    <property type="match status" value="1"/>
</dbReference>
<feature type="domain" description="Topo IA-type catalytic" evidence="20">
    <location>
        <begin position="852"/>
        <end position="1274"/>
    </location>
</feature>
<accession>A0A7C1E3Z2</accession>
<evidence type="ECO:0000256" key="7">
    <source>
        <dbReference type="ARBA" id="ARBA00022833"/>
    </source>
</evidence>
<dbReference type="HAMAP" id="MF_01125">
    <property type="entry name" value="Reverse_gyrase"/>
    <property type="match status" value="1"/>
</dbReference>
<evidence type="ECO:0000313" key="21">
    <source>
        <dbReference type="EMBL" id="HDS10615.1"/>
    </source>
</evidence>
<dbReference type="InterPro" id="IPR013824">
    <property type="entry name" value="Topo_IA_cen_sub1"/>
</dbReference>
<comment type="similarity">
    <text evidence="14">In the C-terminal section; belongs to the type IA topoisomerase family.</text>
</comment>
<dbReference type="InterPro" id="IPR040569">
    <property type="entry name" value="Znf_Rg"/>
</dbReference>
<gene>
    <name evidence="14 21" type="primary">rgy</name>
    <name evidence="21" type="ORF">ENO04_03210</name>
</gene>
<keyword evidence="5 14" id="KW-0547">Nucleotide-binding</keyword>
<dbReference type="PROSITE" id="PS52039">
    <property type="entry name" value="TOPO_IA_2"/>
    <property type="match status" value="1"/>
</dbReference>
<evidence type="ECO:0000256" key="6">
    <source>
        <dbReference type="ARBA" id="ARBA00022771"/>
    </source>
</evidence>
<dbReference type="InterPro" id="IPR023405">
    <property type="entry name" value="Topo_IA_core_domain"/>
</dbReference>
<dbReference type="Gene3D" id="3.40.50.140">
    <property type="match status" value="1"/>
</dbReference>
<feature type="coiled-coil region" evidence="16">
    <location>
        <begin position="244"/>
        <end position="314"/>
    </location>
</feature>
<keyword evidence="4 14" id="KW-0479">Metal-binding</keyword>
<dbReference type="InterPro" id="IPR003601">
    <property type="entry name" value="Topo_IA_2"/>
</dbReference>
<comment type="subunit">
    <text evidence="2 14">Monomer.</text>
</comment>
<dbReference type="PROSITE" id="PS50880">
    <property type="entry name" value="TOPRIM"/>
    <property type="match status" value="1"/>
</dbReference>
<evidence type="ECO:0000256" key="10">
    <source>
        <dbReference type="ARBA" id="ARBA00023125"/>
    </source>
</evidence>
<keyword evidence="6 14" id="KW-0863">Zinc-finger</keyword>
<evidence type="ECO:0000259" key="20">
    <source>
        <dbReference type="PROSITE" id="PS52039"/>
    </source>
</evidence>
<evidence type="ECO:0000256" key="4">
    <source>
        <dbReference type="ARBA" id="ARBA00022723"/>
    </source>
</evidence>
<dbReference type="GO" id="GO:0005524">
    <property type="term" value="F:ATP binding"/>
    <property type="evidence" value="ECO:0007669"/>
    <property type="project" value="UniProtKB-UniRule"/>
</dbReference>
<evidence type="ECO:0000256" key="12">
    <source>
        <dbReference type="ARBA" id="ARBA00043976"/>
    </source>
</evidence>
<dbReference type="Gene3D" id="2.60.510.20">
    <property type="match status" value="1"/>
</dbReference>
<keyword evidence="3 14" id="KW-0963">Cytoplasm</keyword>
<dbReference type="GO" id="GO:0006260">
    <property type="term" value="P:DNA replication"/>
    <property type="evidence" value="ECO:0007669"/>
    <property type="project" value="UniProtKB-UniRule"/>
</dbReference>
<dbReference type="SMART" id="SM00437">
    <property type="entry name" value="TOP1Ac"/>
    <property type="match status" value="1"/>
</dbReference>
<dbReference type="CDD" id="cd18798">
    <property type="entry name" value="SF2_C_reverse_gyrase"/>
    <property type="match status" value="1"/>
</dbReference>
<keyword evidence="7 14" id="KW-0862">Zinc</keyword>
<dbReference type="InterPro" id="IPR013826">
    <property type="entry name" value="Topo_IA_cen_sub3"/>
</dbReference>
<dbReference type="InterPro" id="IPR027417">
    <property type="entry name" value="P-loop_NTPase"/>
</dbReference>
<evidence type="ECO:0000259" key="18">
    <source>
        <dbReference type="PROSITE" id="PS51192"/>
    </source>
</evidence>
<name>A0A7C1E3Z2_9CREN</name>
<dbReference type="InterPro" id="IPR014001">
    <property type="entry name" value="Helicase_ATP-bd"/>
</dbReference>
<dbReference type="GO" id="GO:0008270">
    <property type="term" value="F:zinc ion binding"/>
    <property type="evidence" value="ECO:0007669"/>
    <property type="project" value="UniProtKB-UniRule"/>
</dbReference>
<evidence type="ECO:0000256" key="15">
    <source>
        <dbReference type="RuleBase" id="RU004026"/>
    </source>
</evidence>
<comment type="function">
    <text evidence="14">Modifies the topological state of DNA by introducing positive supercoils in an ATP-dependent process, increasing the linking number in steps of +1. Binds to single-stranded DNA, transiently cleaves and then rejoins the ends, introducing a positive supercoil in the process. The scissile phosphodiester is attacked by the catalytic tyrosine of the enzyme, resulting in the formation of a DNA-(5'-phosphotyrosyl)-enzyme intermediate. Probably involved in rewinding DNA strands in regions of the chromosome that have opened up to allow replication, transcription, DNA repair and/or for DNA protection.</text>
</comment>
<feature type="domain" description="RG N-terminal-type" evidence="19">
    <location>
        <begin position="6"/>
        <end position="45"/>
    </location>
</feature>
<evidence type="ECO:0000256" key="8">
    <source>
        <dbReference type="ARBA" id="ARBA00022840"/>
    </source>
</evidence>
<dbReference type="GO" id="GO:0005737">
    <property type="term" value="C:cytoplasm"/>
    <property type="evidence" value="ECO:0007669"/>
    <property type="project" value="UniProtKB-SubCell"/>
</dbReference>
<evidence type="ECO:0000256" key="1">
    <source>
        <dbReference type="ARBA" id="ARBA00004496"/>
    </source>
</evidence>
<feature type="domain" description="Helicase ATP-binding" evidence="18">
    <location>
        <begin position="97"/>
        <end position="258"/>
    </location>
</feature>
<evidence type="ECO:0000259" key="19">
    <source>
        <dbReference type="PROSITE" id="PS52036"/>
    </source>
</evidence>
<evidence type="ECO:0000256" key="9">
    <source>
        <dbReference type="ARBA" id="ARBA00023029"/>
    </source>
</evidence>
<dbReference type="SMART" id="SM00487">
    <property type="entry name" value="DEXDc"/>
    <property type="match status" value="1"/>
</dbReference>
<dbReference type="GO" id="GO:0160097">
    <property type="term" value="F:reverse gyrase activity"/>
    <property type="evidence" value="ECO:0007669"/>
    <property type="project" value="UniProtKB-UniRule"/>
</dbReference>
<comment type="domain">
    <text evidence="14">Introduction of positive supercoils requires the cooperation of both domains. The helicase-like domain probably does not directly unwind DNA, but more likely acts by driving ATP-dependent conformational changes within the whole enzyme. A beta hairpin in the 'latch' region of the N-terminal domain plays a regulatory role in the enzyme, repressing topoisomerase activity in the absence of ATP and preventing the enzyme from acting as an ATP-independent relaxing enzyme; it also helps to coordinate nucleotide hydrolysis by the ATPase domain with the supercoiling activity of the topoisomerase domain.</text>
</comment>